<dbReference type="InterPro" id="IPR043917">
    <property type="entry name" value="DUF5753"/>
</dbReference>
<dbReference type="SMART" id="SM00530">
    <property type="entry name" value="HTH_XRE"/>
    <property type="match status" value="1"/>
</dbReference>
<comment type="caution">
    <text evidence="3">The sequence shown here is derived from an EMBL/GenBank/DDBJ whole genome shotgun (WGS) entry which is preliminary data.</text>
</comment>
<keyword evidence="4" id="KW-1185">Reference proteome</keyword>
<dbReference type="CDD" id="cd00093">
    <property type="entry name" value="HTH_XRE"/>
    <property type="match status" value="1"/>
</dbReference>
<dbReference type="InterPro" id="IPR001387">
    <property type="entry name" value="Cro/C1-type_HTH"/>
</dbReference>
<proteinExistence type="predicted"/>
<sequence>MTADSGDGARSGSAGKGGAELSDSLKTFGAVLKALREEAGLTQEELAPRVRYSAPYIAKIEQGKRYPPRDLSGRAEEPLGCVASRVLAAAHRSLTRRAGLASWFQQWAGIEEEAVSLYAYECRVIPGLLQPEPYIREVFGSRLPPLTDKQLDDQVMARLERQRLLTERANTAFGFIIEQALIERRTGGDDVTRALIDQLLDRARHRNVELQIMPLRKSSHAGLDGSLYLAETSQNQWVGYYEGHDSSGLLTHPQQVSGMLQRYGRMRSQALTSEASVGLLEQMRGAP</sequence>
<evidence type="ECO:0000256" key="1">
    <source>
        <dbReference type="SAM" id="MobiDB-lite"/>
    </source>
</evidence>
<gene>
    <name evidence="3" type="ORF">HCK00_16160</name>
</gene>
<evidence type="ECO:0000259" key="2">
    <source>
        <dbReference type="PROSITE" id="PS50943"/>
    </source>
</evidence>
<dbReference type="EMBL" id="JAATEN010000011">
    <property type="protein sequence ID" value="NJQ02026.1"/>
    <property type="molecule type" value="Genomic_DNA"/>
</dbReference>
<evidence type="ECO:0000313" key="4">
    <source>
        <dbReference type="Proteomes" id="UP000695264"/>
    </source>
</evidence>
<name>A0ABX1BWE0_9ACTN</name>
<feature type="region of interest" description="Disordered" evidence="1">
    <location>
        <begin position="1"/>
        <end position="20"/>
    </location>
</feature>
<dbReference type="Pfam" id="PF13560">
    <property type="entry name" value="HTH_31"/>
    <property type="match status" value="1"/>
</dbReference>
<dbReference type="PROSITE" id="PS50943">
    <property type="entry name" value="HTH_CROC1"/>
    <property type="match status" value="1"/>
</dbReference>
<protein>
    <submittedName>
        <fullName evidence="3">Helix-turn-helix transcriptional regulator</fullName>
    </submittedName>
</protein>
<dbReference type="InterPro" id="IPR010982">
    <property type="entry name" value="Lambda_DNA-bd_dom_sf"/>
</dbReference>
<evidence type="ECO:0000313" key="3">
    <source>
        <dbReference type="EMBL" id="NJQ02026.1"/>
    </source>
</evidence>
<dbReference type="Proteomes" id="UP000695264">
    <property type="component" value="Unassembled WGS sequence"/>
</dbReference>
<feature type="compositionally biased region" description="Low complexity" evidence="1">
    <location>
        <begin position="1"/>
        <end position="13"/>
    </location>
</feature>
<dbReference type="Pfam" id="PF19054">
    <property type="entry name" value="DUF5753"/>
    <property type="match status" value="1"/>
</dbReference>
<accession>A0ABX1BWE0</accession>
<organism evidence="3 4">
    <name type="scientific">Streptomyces zingiberis</name>
    <dbReference type="NCBI Taxonomy" id="2053010"/>
    <lineage>
        <taxon>Bacteria</taxon>
        <taxon>Bacillati</taxon>
        <taxon>Actinomycetota</taxon>
        <taxon>Actinomycetes</taxon>
        <taxon>Kitasatosporales</taxon>
        <taxon>Streptomycetaceae</taxon>
        <taxon>Streptomyces</taxon>
    </lineage>
</organism>
<reference evidence="3 4" key="1">
    <citation type="submission" date="2020-03" db="EMBL/GenBank/DDBJ databases">
        <title>WGS of actinomycetes isolated from Thailand.</title>
        <authorList>
            <person name="Thawai C."/>
        </authorList>
    </citation>
    <scope>NUCLEOTIDE SEQUENCE [LARGE SCALE GENOMIC DNA]</scope>
    <source>
        <strain evidence="3 4">PLAI 1-29</strain>
    </source>
</reference>
<dbReference type="Gene3D" id="1.10.260.40">
    <property type="entry name" value="lambda repressor-like DNA-binding domains"/>
    <property type="match status" value="1"/>
</dbReference>
<feature type="domain" description="HTH cro/C1-type" evidence="2">
    <location>
        <begin position="32"/>
        <end position="67"/>
    </location>
</feature>
<dbReference type="SUPFAM" id="SSF47413">
    <property type="entry name" value="lambda repressor-like DNA-binding domains"/>
    <property type="match status" value="1"/>
</dbReference>
<dbReference type="RefSeq" id="WP_168102656.1">
    <property type="nucleotide sequence ID" value="NZ_JAATEN010000011.1"/>
</dbReference>